<organism evidence="1">
    <name type="scientific">bioreactor metagenome</name>
    <dbReference type="NCBI Taxonomy" id="1076179"/>
    <lineage>
        <taxon>unclassified sequences</taxon>
        <taxon>metagenomes</taxon>
        <taxon>ecological metagenomes</taxon>
    </lineage>
</organism>
<name>A0A645GKU7_9ZZZZ</name>
<comment type="caution">
    <text evidence="1">The sequence shown here is derived from an EMBL/GenBank/DDBJ whole genome shotgun (WGS) entry which is preliminary data.</text>
</comment>
<evidence type="ECO:0000313" key="1">
    <source>
        <dbReference type="EMBL" id="MPN24343.1"/>
    </source>
</evidence>
<dbReference type="AlphaFoldDB" id="A0A645GKU7"/>
<accession>A0A645GKU7</accession>
<gene>
    <name evidence="1" type="ORF">SDC9_171741</name>
</gene>
<proteinExistence type="predicted"/>
<sequence length="120" mass="14164">MDRHREDVALFRDFGEDLFAFFVLDDFHLFIAQVFGRFFIRDLDDLQFAVTAEPLRVFGNALLQILLLQFSDCDDFYVHCISLLFLLNYYPMGTGAISQRLFVWRLVDENIARISSLSYY</sequence>
<reference evidence="1" key="1">
    <citation type="submission" date="2019-08" db="EMBL/GenBank/DDBJ databases">
        <authorList>
            <person name="Kucharzyk K."/>
            <person name="Murdoch R.W."/>
            <person name="Higgins S."/>
            <person name="Loffler F."/>
        </authorList>
    </citation>
    <scope>NUCLEOTIDE SEQUENCE</scope>
</reference>
<protein>
    <submittedName>
        <fullName evidence="1">Uncharacterized protein</fullName>
    </submittedName>
</protein>
<dbReference type="EMBL" id="VSSQ01073166">
    <property type="protein sequence ID" value="MPN24343.1"/>
    <property type="molecule type" value="Genomic_DNA"/>
</dbReference>